<proteinExistence type="predicted"/>
<keyword evidence="2" id="KW-1133">Transmembrane helix</keyword>
<sequence length="269" mass="29333">MSHESIRSEQSQSEAALQHAEPELAPVRRNTFTVASLTKASASAAGTVASRALGLGALGLVLGVVAFFVERSTGLLAHAWEPWSYVVYALLPAYMAAGAFGLGAAGMWRGIGRAAMNLVEEHKLTQHIVNRIFEQAAILSTGVATPEVLRRPLPIQALRELLRRAIARYNQSDDAEKGLRGFSRSIFRRLKLRVCRLVESRLIEIIGEQTRDQGIAELTLARLQELAEKELDGHVMDALDGARNQQAILWGALFVGGVTLPPLVLRLLQ</sequence>
<evidence type="ECO:0000256" key="2">
    <source>
        <dbReference type="SAM" id="Phobius"/>
    </source>
</evidence>
<name>A0ABY9WRM8_9BACT</name>
<protein>
    <recommendedName>
        <fullName evidence="5">Integral membrane protein</fullName>
    </recommendedName>
</protein>
<dbReference type="RefSeq" id="WP_395821717.1">
    <property type="nucleotide sequence ID" value="NZ_CP043494.1"/>
</dbReference>
<feature type="region of interest" description="Disordered" evidence="1">
    <location>
        <begin position="1"/>
        <end position="20"/>
    </location>
</feature>
<evidence type="ECO:0008006" key="5">
    <source>
        <dbReference type="Google" id="ProtNLM"/>
    </source>
</evidence>
<keyword evidence="4" id="KW-1185">Reference proteome</keyword>
<keyword evidence="2" id="KW-0812">Transmembrane</keyword>
<organism evidence="3 4">
    <name type="scientific">Archangium minus</name>
    <dbReference type="NCBI Taxonomy" id="83450"/>
    <lineage>
        <taxon>Bacteria</taxon>
        <taxon>Pseudomonadati</taxon>
        <taxon>Myxococcota</taxon>
        <taxon>Myxococcia</taxon>
        <taxon>Myxococcales</taxon>
        <taxon>Cystobacterineae</taxon>
        <taxon>Archangiaceae</taxon>
        <taxon>Archangium</taxon>
    </lineage>
</organism>
<gene>
    <name evidence="3" type="ORF">F0U60_18695</name>
</gene>
<feature type="transmembrane region" description="Helical" evidence="2">
    <location>
        <begin position="48"/>
        <end position="69"/>
    </location>
</feature>
<reference evidence="3 4" key="1">
    <citation type="submission" date="2019-08" db="EMBL/GenBank/DDBJ databases">
        <title>Archangium and Cystobacter genomes.</title>
        <authorList>
            <person name="Chen I.-C.K."/>
            <person name="Wielgoss S."/>
        </authorList>
    </citation>
    <scope>NUCLEOTIDE SEQUENCE [LARGE SCALE GENOMIC DNA]</scope>
    <source>
        <strain evidence="3 4">Cbm 6</strain>
    </source>
</reference>
<keyword evidence="2" id="KW-0472">Membrane</keyword>
<dbReference type="Proteomes" id="UP001611383">
    <property type="component" value="Chromosome"/>
</dbReference>
<evidence type="ECO:0000313" key="3">
    <source>
        <dbReference type="EMBL" id="WNG45913.1"/>
    </source>
</evidence>
<feature type="transmembrane region" description="Helical" evidence="2">
    <location>
        <begin position="247"/>
        <end position="268"/>
    </location>
</feature>
<feature type="transmembrane region" description="Helical" evidence="2">
    <location>
        <begin position="85"/>
        <end position="108"/>
    </location>
</feature>
<evidence type="ECO:0000256" key="1">
    <source>
        <dbReference type="SAM" id="MobiDB-lite"/>
    </source>
</evidence>
<evidence type="ECO:0000313" key="4">
    <source>
        <dbReference type="Proteomes" id="UP001611383"/>
    </source>
</evidence>
<accession>A0ABY9WRM8</accession>
<dbReference type="EMBL" id="CP043494">
    <property type="protein sequence ID" value="WNG45913.1"/>
    <property type="molecule type" value="Genomic_DNA"/>
</dbReference>